<evidence type="ECO:0000313" key="3">
    <source>
        <dbReference type="EMBL" id="WWX24531.1"/>
    </source>
</evidence>
<dbReference type="SUPFAM" id="SSF53807">
    <property type="entry name" value="Helical backbone' metal receptor"/>
    <property type="match status" value="1"/>
</dbReference>
<feature type="chain" id="PRO_5046528188" evidence="1">
    <location>
        <begin position="29"/>
        <end position="344"/>
    </location>
</feature>
<dbReference type="Gene3D" id="3.40.50.1980">
    <property type="entry name" value="Nitrogenase molybdenum iron protein domain"/>
    <property type="match status" value="2"/>
</dbReference>
<feature type="domain" description="Fe/B12 periplasmic-binding" evidence="2">
    <location>
        <begin position="47"/>
        <end position="311"/>
    </location>
</feature>
<gene>
    <name evidence="3" type="ORF">V8V93_16465</name>
</gene>
<dbReference type="InterPro" id="IPR002491">
    <property type="entry name" value="ABC_transptr_periplasmic_BD"/>
</dbReference>
<dbReference type="InterPro" id="IPR050902">
    <property type="entry name" value="ABC_Transporter_SBP"/>
</dbReference>
<name>A0ABZ2J147_9BACT</name>
<dbReference type="PANTHER" id="PTHR30535">
    <property type="entry name" value="VITAMIN B12-BINDING PROTEIN"/>
    <property type="match status" value="1"/>
</dbReference>
<keyword evidence="4" id="KW-1185">Reference proteome</keyword>
<evidence type="ECO:0000256" key="1">
    <source>
        <dbReference type="SAM" id="SignalP"/>
    </source>
</evidence>
<evidence type="ECO:0000259" key="2">
    <source>
        <dbReference type="PROSITE" id="PS50983"/>
    </source>
</evidence>
<protein>
    <submittedName>
        <fullName evidence="3">ABC transporter substrate-binding protein</fullName>
    </submittedName>
</protein>
<dbReference type="EMBL" id="CP146609">
    <property type="protein sequence ID" value="WWX24531.1"/>
    <property type="molecule type" value="Genomic_DNA"/>
</dbReference>
<dbReference type="PROSITE" id="PS50983">
    <property type="entry name" value="FE_B12_PBP"/>
    <property type="match status" value="1"/>
</dbReference>
<dbReference type="Gene3D" id="1.20.58.2180">
    <property type="match status" value="1"/>
</dbReference>
<accession>A0ABZ2J147</accession>
<sequence length="344" mass="38563">MTCVTKRLIAFAAVACASVLLLAGGAWARRITDMTGRVVAIPDTIETVYAASPPETMLVYAIDPMLLAGLNFPLKDKYIDAHTLNLPVIGGYFGQGKTPNLEALVALNPDIVIGRKSNPLSGKFEAFLRKFNIPVANIVIDRLDQYPEAIELLGHIFGRESRAKELADYTRKTFARVKAVTASIPAEKRVKVYYAEGNDGLRTEGGASIHAELIPLAGGINAHHGGVLTRYGKEKVTLETVIAYQPEVIFVEQPDFYKRIYSSDGWKSIPAVKNHRVYLVPRRPFNWFDRPPSFMRILGLKWVADILYPDRYDWDMEQECREFFHLFLQKDISAQDARQLMSAS</sequence>
<evidence type="ECO:0000313" key="4">
    <source>
        <dbReference type="Proteomes" id="UP001385389"/>
    </source>
</evidence>
<dbReference type="Pfam" id="PF01497">
    <property type="entry name" value="Peripla_BP_2"/>
    <property type="match status" value="1"/>
</dbReference>
<dbReference type="Proteomes" id="UP001385389">
    <property type="component" value="Chromosome"/>
</dbReference>
<feature type="signal peptide" evidence="1">
    <location>
        <begin position="1"/>
        <end position="28"/>
    </location>
</feature>
<dbReference type="PANTHER" id="PTHR30535:SF34">
    <property type="entry name" value="MOLYBDATE-BINDING PROTEIN MOLA"/>
    <property type="match status" value="1"/>
</dbReference>
<reference evidence="3 4" key="1">
    <citation type="submission" date="2024-03" db="EMBL/GenBank/DDBJ databases">
        <title>Phenotype and Genome Characterization of a Sulfate-Reducing Bacterium Pseudodesulfovibrio sp. strain 5S69, isolated from Petroleum Reservoir in Tatarstan (Russia).</title>
        <authorList>
            <person name="Bidzhieva S.K."/>
            <person name="Kadnikov V."/>
            <person name="Tourova T.P."/>
            <person name="Samigullina S.R."/>
            <person name="Sokolova D.S."/>
            <person name="Poltaraus A.B."/>
            <person name="Avtukh A.N."/>
            <person name="Tereshina V.M."/>
            <person name="Mardanov A.V."/>
            <person name="Nazina T.N."/>
        </authorList>
    </citation>
    <scope>NUCLEOTIDE SEQUENCE [LARGE SCALE GENOMIC DNA]</scope>
    <source>
        <strain evidence="3 4">5S69</strain>
    </source>
</reference>
<proteinExistence type="predicted"/>
<keyword evidence="1" id="KW-0732">Signal</keyword>
<dbReference type="RefSeq" id="WP_338670201.1">
    <property type="nucleotide sequence ID" value="NZ_CP146609.1"/>
</dbReference>
<organism evidence="3 4">
    <name type="scientific">Pseudodesulfovibrio methanolicus</name>
    <dbReference type="NCBI Taxonomy" id="3126690"/>
    <lineage>
        <taxon>Bacteria</taxon>
        <taxon>Pseudomonadati</taxon>
        <taxon>Thermodesulfobacteriota</taxon>
        <taxon>Desulfovibrionia</taxon>
        <taxon>Desulfovibrionales</taxon>
        <taxon>Desulfovibrionaceae</taxon>
    </lineage>
</organism>